<dbReference type="AlphaFoldDB" id="A0A067BV00"/>
<dbReference type="Proteomes" id="UP000030745">
    <property type="component" value="Unassembled WGS sequence"/>
</dbReference>
<name>A0A067BV00_SAPPC</name>
<reference evidence="1 2" key="1">
    <citation type="journal article" date="2013" name="PLoS Genet.">
        <title>Distinctive expansion of potential virulence genes in the genome of the oomycete fish pathogen Saprolegnia parasitica.</title>
        <authorList>
            <person name="Jiang R.H."/>
            <person name="de Bruijn I."/>
            <person name="Haas B.J."/>
            <person name="Belmonte R."/>
            <person name="Lobach L."/>
            <person name="Christie J."/>
            <person name="van den Ackerveken G."/>
            <person name="Bottin A."/>
            <person name="Bulone V."/>
            <person name="Diaz-Moreno S.M."/>
            <person name="Dumas B."/>
            <person name="Fan L."/>
            <person name="Gaulin E."/>
            <person name="Govers F."/>
            <person name="Grenville-Briggs L.J."/>
            <person name="Horner N.R."/>
            <person name="Levin J.Z."/>
            <person name="Mammella M."/>
            <person name="Meijer H.J."/>
            <person name="Morris P."/>
            <person name="Nusbaum C."/>
            <person name="Oome S."/>
            <person name="Phillips A.J."/>
            <person name="van Rooyen D."/>
            <person name="Rzeszutek E."/>
            <person name="Saraiva M."/>
            <person name="Secombes C.J."/>
            <person name="Seidl M.F."/>
            <person name="Snel B."/>
            <person name="Stassen J.H."/>
            <person name="Sykes S."/>
            <person name="Tripathy S."/>
            <person name="van den Berg H."/>
            <person name="Vega-Arreguin J.C."/>
            <person name="Wawra S."/>
            <person name="Young S.K."/>
            <person name="Zeng Q."/>
            <person name="Dieguez-Uribeondo J."/>
            <person name="Russ C."/>
            <person name="Tyler B.M."/>
            <person name="van West P."/>
        </authorList>
    </citation>
    <scope>NUCLEOTIDE SEQUENCE [LARGE SCALE GENOMIC DNA]</scope>
    <source>
        <strain evidence="1 2">CBS 223.65</strain>
    </source>
</reference>
<gene>
    <name evidence="1" type="ORF">SPRG_16191</name>
</gene>
<dbReference type="KEGG" id="spar:SPRG_16191"/>
<protein>
    <submittedName>
        <fullName evidence="1">Uncharacterized protein</fullName>
    </submittedName>
</protein>
<dbReference type="RefSeq" id="XP_012210845.1">
    <property type="nucleotide sequence ID" value="XM_012355455.1"/>
</dbReference>
<dbReference type="OMA" id="QCALNTT"/>
<organism evidence="1 2">
    <name type="scientific">Saprolegnia parasitica (strain CBS 223.65)</name>
    <dbReference type="NCBI Taxonomy" id="695850"/>
    <lineage>
        <taxon>Eukaryota</taxon>
        <taxon>Sar</taxon>
        <taxon>Stramenopiles</taxon>
        <taxon>Oomycota</taxon>
        <taxon>Saprolegniomycetes</taxon>
        <taxon>Saprolegniales</taxon>
        <taxon>Saprolegniaceae</taxon>
        <taxon>Saprolegnia</taxon>
    </lineage>
</organism>
<evidence type="ECO:0000313" key="1">
    <source>
        <dbReference type="EMBL" id="KDO18452.1"/>
    </source>
</evidence>
<dbReference type="GeneID" id="24137836"/>
<dbReference type="VEuPathDB" id="FungiDB:SPRG_16191"/>
<dbReference type="EMBL" id="KK583434">
    <property type="protein sequence ID" value="KDO18452.1"/>
    <property type="molecule type" value="Genomic_DNA"/>
</dbReference>
<sequence>MADFQRNMNQTVLNLINAGNGSSVDVSDIIARSVPAGTPARVASVFGLYHSCLSQYRCPLVKMPPGASFAPVLVASEEMHMVMIYNTSANFNLTLTYPALNVTVDINSATMSFDFGFMSSYDATYALASQWNASMKPAAYLDCSNTVPCYFVMYLPHSILPLSLPDIASNGTYYYTYKQTAYQVLQLIPANTTVQDSNVEIVQSPACNRCQQHIAACNLSPFGCHAVQWCVENGKATQQMQNGPFSPTTAGLYTTQSLDASSCLTNVSLAAAAPYLAASSCYATNKCPVGATLSQILADRSLVTAMTPGFQKILVSGSLTAYVSLEIRLLGTFLGSIDYISLYSSSSVLADQLQAMFKSFGTVDVWISQETNTMWYILLSYYNYIGPLPTVTIVTSASVSASLVNTQHPSPYYQVVPLSGAKFGFPYQANGVAPTPAPMTTSPTPLPMYGSIVFPSGGQTTNTSMVNATVVNANLTSVPVTFAPMSILPMTSAPATAMSTVCDQCQAYLQANCLSDAACVSLLTSYRAAINVNVSSLLYNGSTSSSMSISSVLSGPQTPFATTTFKSMTPFALYYSCMSNYQCALNTTMVNGSQKIVVFSTTPEVHVISVPNTTASFDAIISYPTLNVSLVVTSSAPNGLNASLQSVWGVSLAPTAALSCSGTCTVTLTFPNLVVPLPLPLVTSSVATATAARAAQSSQTLSLLPPTTVTNTALVLSGSCNACVSQFSACAANAACANVLSCWRTTAAMASTLNALQTLPLFSSVNATANTTTCFANQALASASLFAAATSCVLQNACPVAADASLATNITSVYANRMVVPTATTAVQTISFGATSVVTLQLSLWGFSVGSVPNVALATPVATIAASVQALLGGMGQVTATSVSTGVTSWSLTLSYTNYIAPLPTITVVGATATVSSAPASWLYRVVPFNVAAFGFPYRTS</sequence>
<proteinExistence type="predicted"/>
<keyword evidence="2" id="KW-1185">Reference proteome</keyword>
<accession>A0A067BV00</accession>
<evidence type="ECO:0000313" key="2">
    <source>
        <dbReference type="Proteomes" id="UP000030745"/>
    </source>
</evidence>